<gene>
    <name evidence="2" type="ORF">PV11_01220</name>
</gene>
<proteinExistence type="predicted"/>
<reference evidence="2 3" key="1">
    <citation type="submission" date="2015-01" db="EMBL/GenBank/DDBJ databases">
        <title>The Genome Sequence of Exophiala sideris CBS121828.</title>
        <authorList>
            <consortium name="The Broad Institute Genomics Platform"/>
            <person name="Cuomo C."/>
            <person name="de Hoog S."/>
            <person name="Gorbushina A."/>
            <person name="Stielow B."/>
            <person name="Teixiera M."/>
            <person name="Abouelleil A."/>
            <person name="Chapman S.B."/>
            <person name="Priest M."/>
            <person name="Young S.K."/>
            <person name="Wortman J."/>
            <person name="Nusbaum C."/>
            <person name="Birren B."/>
        </authorList>
    </citation>
    <scope>NUCLEOTIDE SEQUENCE [LARGE SCALE GENOMIC DNA]</scope>
    <source>
        <strain evidence="2 3">CBS 121828</strain>
    </source>
</reference>
<organism evidence="2 3">
    <name type="scientific">Exophiala sideris</name>
    <dbReference type="NCBI Taxonomy" id="1016849"/>
    <lineage>
        <taxon>Eukaryota</taxon>
        <taxon>Fungi</taxon>
        <taxon>Dikarya</taxon>
        <taxon>Ascomycota</taxon>
        <taxon>Pezizomycotina</taxon>
        <taxon>Eurotiomycetes</taxon>
        <taxon>Chaetothyriomycetidae</taxon>
        <taxon>Chaetothyriales</taxon>
        <taxon>Herpotrichiellaceae</taxon>
        <taxon>Exophiala</taxon>
    </lineage>
</organism>
<dbReference type="AlphaFoldDB" id="A0A0D1W9P6"/>
<feature type="compositionally biased region" description="Low complexity" evidence="1">
    <location>
        <begin position="34"/>
        <end position="54"/>
    </location>
</feature>
<accession>A0A0D1W9P6</accession>
<dbReference type="HOGENOM" id="CLU_2722237_0_0_1"/>
<evidence type="ECO:0000313" key="3">
    <source>
        <dbReference type="Proteomes" id="UP000053599"/>
    </source>
</evidence>
<evidence type="ECO:0000256" key="1">
    <source>
        <dbReference type="SAM" id="MobiDB-lite"/>
    </source>
</evidence>
<dbReference type="OrthoDB" id="4120891at2759"/>
<name>A0A0D1W9P6_9EURO</name>
<protein>
    <submittedName>
        <fullName evidence="2">Uncharacterized protein</fullName>
    </submittedName>
</protein>
<sequence>MPSKFTEILDPEYHTTSPQDDVRLEDIIAATDISYRGRTSSDTSSRSASSSSGSDRVEEKSRKRLSKLLKKR</sequence>
<dbReference type="EMBL" id="KN846951">
    <property type="protein sequence ID" value="KIV85535.1"/>
    <property type="molecule type" value="Genomic_DNA"/>
</dbReference>
<evidence type="ECO:0000313" key="2">
    <source>
        <dbReference type="EMBL" id="KIV85535.1"/>
    </source>
</evidence>
<dbReference type="Proteomes" id="UP000053599">
    <property type="component" value="Unassembled WGS sequence"/>
</dbReference>
<feature type="compositionally biased region" description="Basic residues" evidence="1">
    <location>
        <begin position="62"/>
        <end position="72"/>
    </location>
</feature>
<feature type="region of interest" description="Disordered" evidence="1">
    <location>
        <begin position="1"/>
        <end position="72"/>
    </location>
</feature>